<feature type="chain" id="PRO_5003636372" description="Glycosyl transferase CAP10 domain-containing protein" evidence="6">
    <location>
        <begin position="25"/>
        <end position="428"/>
    </location>
</feature>
<dbReference type="GO" id="GO:0016757">
    <property type="term" value="F:glycosyltransferase activity"/>
    <property type="evidence" value="ECO:0007669"/>
    <property type="project" value="UniProtKB-KW"/>
</dbReference>
<evidence type="ECO:0000256" key="6">
    <source>
        <dbReference type="SAM" id="SignalP"/>
    </source>
</evidence>
<keyword evidence="5" id="KW-0325">Glycoprotein</keyword>
<evidence type="ECO:0000256" key="4">
    <source>
        <dbReference type="ARBA" id="ARBA00023136"/>
    </source>
</evidence>
<evidence type="ECO:0000256" key="5">
    <source>
        <dbReference type="ARBA" id="ARBA00023180"/>
    </source>
</evidence>
<feature type="signal peptide" evidence="6">
    <location>
        <begin position="1"/>
        <end position="24"/>
    </location>
</feature>
<dbReference type="InterPro" id="IPR003406">
    <property type="entry name" value="Glyco_trans_14"/>
</dbReference>
<dbReference type="RefSeq" id="XP_005646051.1">
    <property type="nucleotide sequence ID" value="XM_005645994.1"/>
</dbReference>
<dbReference type="Pfam" id="PF02485">
    <property type="entry name" value="Branch"/>
    <property type="match status" value="1"/>
</dbReference>
<protein>
    <recommendedName>
        <fullName evidence="9">Glycosyl transferase CAP10 domain-containing protein</fullName>
    </recommendedName>
</protein>
<evidence type="ECO:0000256" key="2">
    <source>
        <dbReference type="ARBA" id="ARBA00022676"/>
    </source>
</evidence>
<comment type="subcellular location">
    <subcellularLocation>
        <location evidence="1">Membrane</location>
        <topology evidence="1">Single-pass type II membrane protein</topology>
    </subcellularLocation>
</comment>
<evidence type="ECO:0000313" key="8">
    <source>
        <dbReference type="Proteomes" id="UP000007264"/>
    </source>
</evidence>
<accession>I0YSY8</accession>
<dbReference type="PANTHER" id="PTHR31042:SF70">
    <property type="entry name" value="OS01G0695200 PROTEIN"/>
    <property type="match status" value="1"/>
</dbReference>
<dbReference type="AlphaFoldDB" id="I0YSY8"/>
<organism evidence="7 8">
    <name type="scientific">Coccomyxa subellipsoidea (strain C-169)</name>
    <name type="common">Green microalga</name>
    <dbReference type="NCBI Taxonomy" id="574566"/>
    <lineage>
        <taxon>Eukaryota</taxon>
        <taxon>Viridiplantae</taxon>
        <taxon>Chlorophyta</taxon>
        <taxon>core chlorophytes</taxon>
        <taxon>Trebouxiophyceae</taxon>
        <taxon>Trebouxiophyceae incertae sedis</taxon>
        <taxon>Coccomyxaceae</taxon>
        <taxon>Coccomyxa</taxon>
        <taxon>Coccomyxa subellipsoidea</taxon>
    </lineage>
</organism>
<proteinExistence type="predicted"/>
<evidence type="ECO:0000313" key="7">
    <source>
        <dbReference type="EMBL" id="EIE21507.1"/>
    </source>
</evidence>
<dbReference type="InterPro" id="IPR044174">
    <property type="entry name" value="BC10-like"/>
</dbReference>
<dbReference type="EMBL" id="AGSI01000012">
    <property type="protein sequence ID" value="EIE21507.1"/>
    <property type="molecule type" value="Genomic_DNA"/>
</dbReference>
<comment type="caution">
    <text evidence="7">The sequence shown here is derived from an EMBL/GenBank/DDBJ whole genome shotgun (WGS) entry which is preliminary data.</text>
</comment>
<dbReference type="OrthoDB" id="191334at2759"/>
<keyword evidence="2" id="KW-0328">Glycosyltransferase</keyword>
<keyword evidence="8" id="KW-1185">Reference proteome</keyword>
<gene>
    <name evidence="7" type="ORF">COCSUDRAFT_66921</name>
</gene>
<dbReference type="GO" id="GO:0016020">
    <property type="term" value="C:membrane"/>
    <property type="evidence" value="ECO:0007669"/>
    <property type="project" value="UniProtKB-SubCell"/>
</dbReference>
<name>I0YSY8_COCSC</name>
<evidence type="ECO:0000256" key="3">
    <source>
        <dbReference type="ARBA" id="ARBA00022679"/>
    </source>
</evidence>
<dbReference type="GeneID" id="17039491"/>
<keyword evidence="3" id="KW-0808">Transferase</keyword>
<evidence type="ECO:0008006" key="9">
    <source>
        <dbReference type="Google" id="ProtNLM"/>
    </source>
</evidence>
<dbReference type="KEGG" id="csl:COCSUDRAFT_66921"/>
<sequence length="428" mass="49368">MLGGCSLRAFTCLLLIFCVPNSQGRSFSSGDGSTGPELRPSNTLNPRRLDEHICMPLLKPHISKVALMFLVRGDLPHEEVWTEWIGSLAGLVPYSVLCDSRVERCYRDMLERSSPPKSVYDKQTYFSIVVHTKPHFEGYESGSIFDGRIVDDRIETMWGGHSLVKAERLLMRAALQDPYNQRFQLVCEYSIPVRPALFTHQQLLAQNMSRVGEPNEKWETVEKAAFKWPLSMHEEWPELRHHTKSHSQWVTLIREHAQLVVDDTFVSDLYEKHCFQDEYLERRRTWCIPDEQYFGTLLSWKLEDDLAWQYTNDLAMAPVHDGDGVPPDQINTELLIQIRGSTQDTSRVPQYHIRHGECHAVERPVFQAALLELPRGEIEAQCREDAALREPPAYTDSPLYRNCAFFSRKFKQNTAPVVKKLLQSLVII</sequence>
<reference evidence="7 8" key="1">
    <citation type="journal article" date="2012" name="Genome Biol.">
        <title>The genome of the polar eukaryotic microalga coccomyxa subellipsoidea reveals traits of cold adaptation.</title>
        <authorList>
            <person name="Blanc G."/>
            <person name="Agarkova I."/>
            <person name="Grimwood J."/>
            <person name="Kuo A."/>
            <person name="Brueggeman A."/>
            <person name="Dunigan D."/>
            <person name="Gurnon J."/>
            <person name="Ladunga I."/>
            <person name="Lindquist E."/>
            <person name="Lucas S."/>
            <person name="Pangilinan J."/>
            <person name="Proschold T."/>
            <person name="Salamov A."/>
            <person name="Schmutz J."/>
            <person name="Weeks D."/>
            <person name="Yamada T."/>
            <person name="Claverie J.M."/>
            <person name="Grigoriev I."/>
            <person name="Van Etten J."/>
            <person name="Lomsadze A."/>
            <person name="Borodovsky M."/>
        </authorList>
    </citation>
    <scope>NUCLEOTIDE SEQUENCE [LARGE SCALE GENOMIC DNA]</scope>
    <source>
        <strain evidence="7 8">C-169</strain>
    </source>
</reference>
<dbReference type="Proteomes" id="UP000007264">
    <property type="component" value="Unassembled WGS sequence"/>
</dbReference>
<evidence type="ECO:0000256" key="1">
    <source>
        <dbReference type="ARBA" id="ARBA00004606"/>
    </source>
</evidence>
<keyword evidence="6" id="KW-0732">Signal</keyword>
<dbReference type="PANTHER" id="PTHR31042">
    <property type="entry name" value="CORE-2/I-BRANCHING BETA-1,6-N-ACETYLGLUCOSAMINYLTRANSFERASE FAMILY PROTEIN-RELATED"/>
    <property type="match status" value="1"/>
</dbReference>
<keyword evidence="4" id="KW-0472">Membrane</keyword>